<dbReference type="Pfam" id="PF06147">
    <property type="entry name" value="DUF968"/>
    <property type="match status" value="1"/>
</dbReference>
<dbReference type="EMBL" id="LR796340">
    <property type="protein sequence ID" value="CAB4137821.1"/>
    <property type="molecule type" value="Genomic_DNA"/>
</dbReference>
<evidence type="ECO:0000313" key="1">
    <source>
        <dbReference type="EMBL" id="CAB4137821.1"/>
    </source>
</evidence>
<dbReference type="InterPro" id="IPR010373">
    <property type="entry name" value="DUF968"/>
</dbReference>
<reference evidence="1" key="1">
    <citation type="submission" date="2020-04" db="EMBL/GenBank/DDBJ databases">
        <authorList>
            <person name="Chiriac C."/>
            <person name="Salcher M."/>
            <person name="Ghai R."/>
            <person name="Kavagutti S V."/>
        </authorList>
    </citation>
    <scope>NUCLEOTIDE SEQUENCE</scope>
</reference>
<sequence>MHGKPPTLRCRKCRGVPPAARFVGAARSICARCQAVAREARAERLKAKPARALVQRRPKLTGASGHLEWIRSLPCCVGLASCGAFIHAHHVRECTGGGTGLKPPDRWAVPLCPAHHLELHQRGARTWGLKYGIDLRQRAEDLAAQSPHLGGKHAPD</sequence>
<gene>
    <name evidence="1" type="ORF">UFOVP326_94</name>
</gene>
<organism evidence="1">
    <name type="scientific">uncultured Caudovirales phage</name>
    <dbReference type="NCBI Taxonomy" id="2100421"/>
    <lineage>
        <taxon>Viruses</taxon>
        <taxon>Duplodnaviria</taxon>
        <taxon>Heunggongvirae</taxon>
        <taxon>Uroviricota</taxon>
        <taxon>Caudoviricetes</taxon>
        <taxon>Peduoviridae</taxon>
        <taxon>Maltschvirus</taxon>
        <taxon>Maltschvirus maltsch</taxon>
    </lineage>
</organism>
<proteinExistence type="predicted"/>
<evidence type="ECO:0008006" key="2">
    <source>
        <dbReference type="Google" id="ProtNLM"/>
    </source>
</evidence>
<accession>A0A6J5LUM9</accession>
<protein>
    <recommendedName>
        <fullName evidence="2">DUF968 domain-containing protein</fullName>
    </recommendedName>
</protein>
<name>A0A6J5LUM9_9CAUD</name>